<dbReference type="InterPro" id="IPR015155">
    <property type="entry name" value="PFU"/>
</dbReference>
<dbReference type="EMBL" id="LAZR01009734">
    <property type="protein sequence ID" value="KKM70880.1"/>
    <property type="molecule type" value="Genomic_DNA"/>
</dbReference>
<proteinExistence type="predicted"/>
<dbReference type="AlphaFoldDB" id="A0A0F9M2L9"/>
<organism evidence="2">
    <name type="scientific">marine sediment metagenome</name>
    <dbReference type="NCBI Taxonomy" id="412755"/>
    <lineage>
        <taxon>unclassified sequences</taxon>
        <taxon>metagenomes</taxon>
        <taxon>ecological metagenomes</taxon>
    </lineage>
</organism>
<gene>
    <name evidence="2" type="ORF">LCGC14_1436230</name>
</gene>
<feature type="domain" description="PFU" evidence="1">
    <location>
        <begin position="1"/>
        <end position="31"/>
    </location>
</feature>
<evidence type="ECO:0000313" key="2">
    <source>
        <dbReference type="EMBL" id="KKM70880.1"/>
    </source>
</evidence>
<accession>A0A0F9M2L9</accession>
<evidence type="ECO:0000259" key="1">
    <source>
        <dbReference type="PROSITE" id="PS51394"/>
    </source>
</evidence>
<name>A0A0F9M2L9_9ZZZZ</name>
<dbReference type="PROSITE" id="PS51394">
    <property type="entry name" value="PFU"/>
    <property type="match status" value="1"/>
</dbReference>
<feature type="non-terminal residue" evidence="2">
    <location>
        <position position="31"/>
    </location>
</feature>
<protein>
    <recommendedName>
        <fullName evidence="1">PFU domain-containing protein</fullName>
    </recommendedName>
</protein>
<sequence length="31" mass="3455">MPSNTGSDYLRLPARLIEEGHLSEAQLETII</sequence>
<comment type="caution">
    <text evidence="2">The sequence shown here is derived from an EMBL/GenBank/DDBJ whole genome shotgun (WGS) entry which is preliminary data.</text>
</comment>
<reference evidence="2" key="1">
    <citation type="journal article" date="2015" name="Nature">
        <title>Complex archaea that bridge the gap between prokaryotes and eukaryotes.</title>
        <authorList>
            <person name="Spang A."/>
            <person name="Saw J.H."/>
            <person name="Jorgensen S.L."/>
            <person name="Zaremba-Niedzwiedzka K."/>
            <person name="Martijn J."/>
            <person name="Lind A.E."/>
            <person name="van Eijk R."/>
            <person name="Schleper C."/>
            <person name="Guy L."/>
            <person name="Ettema T.J."/>
        </authorList>
    </citation>
    <scope>NUCLEOTIDE SEQUENCE</scope>
</reference>